<dbReference type="GO" id="GO:0032259">
    <property type="term" value="P:methylation"/>
    <property type="evidence" value="ECO:0007669"/>
    <property type="project" value="UniProtKB-KW"/>
</dbReference>
<sequence length="407" mass="45024">MKIDRCRSCSAPDLLPVLDLGSIPVADRLVAEADLGRPEQAFPLNVVFCPHCGLVQIDYTVPPEDLFCRDYPYYSSFSPELLRHSRENALELMGSRGLGPDSFVVELASNDGYLLRNFVEAGIPVLGIDPAAGPAAAARDRGVPTEVAFFDSALARRIRDERGRADVIIANNVLAHVAGLNDFVEAIAILLAEDGVASIEMPYVRDLVDHCEFDTIYHQHLCYFSLTALTALMGRHGLWVNDVRRLPIHGGSLRIHVGHREEPGEAVTALLAEERTLGIDRIGYYLDFGVRVERLRETLRATLAALRDQGLRLAAYGAAAKGATLINYVGIGRDLIDYVVDRNHHKHGRYMTGQRLPILPVETLSEDRPDCVLLLSWNFADEILAQQQAYRDAGGRFLVPIPEVRIV</sequence>
<evidence type="ECO:0000259" key="2">
    <source>
        <dbReference type="Pfam" id="PF08484"/>
    </source>
</evidence>
<protein>
    <submittedName>
        <fullName evidence="3">Methyltransferase</fullName>
    </submittedName>
</protein>
<dbReference type="RefSeq" id="WP_109330816.1">
    <property type="nucleotide sequence ID" value="NZ_CP029354.1"/>
</dbReference>
<dbReference type="Gene3D" id="6.10.250.3100">
    <property type="match status" value="1"/>
</dbReference>
<dbReference type="InterPro" id="IPR013691">
    <property type="entry name" value="MeTrfase_14"/>
</dbReference>
<evidence type="ECO:0000313" key="4">
    <source>
        <dbReference type="Proteomes" id="UP000245629"/>
    </source>
</evidence>
<dbReference type="Pfam" id="PF08484">
    <property type="entry name" value="Methyltransf_14"/>
    <property type="match status" value="1"/>
</dbReference>
<reference evidence="4" key="1">
    <citation type="submission" date="2018-05" db="EMBL/GenBank/DDBJ databases">
        <title>Azospirillum thermophila sp. nov., a novel isolated from hot spring.</title>
        <authorList>
            <person name="Zhao Z."/>
        </authorList>
    </citation>
    <scope>NUCLEOTIDE SEQUENCE [LARGE SCALE GENOMIC DNA]</scope>
    <source>
        <strain evidence="4">CFH 70021</strain>
    </source>
</reference>
<evidence type="ECO:0000259" key="1">
    <source>
        <dbReference type="Pfam" id="PF08421"/>
    </source>
</evidence>
<feature type="domain" description="C-methyltransferase" evidence="2">
    <location>
        <begin position="247"/>
        <end position="402"/>
    </location>
</feature>
<dbReference type="PANTHER" id="PTHR43861:SF5">
    <property type="entry name" value="BLL5978 PROTEIN"/>
    <property type="match status" value="1"/>
</dbReference>
<name>A0A2S2CVI1_9PROT</name>
<gene>
    <name evidence="3" type="ORF">DEW08_20700</name>
</gene>
<dbReference type="OrthoDB" id="9815644at2"/>
<dbReference type="InterPro" id="IPR038576">
    <property type="entry name" value="Methyltransf_Zn-bd_dom_put_sf"/>
</dbReference>
<dbReference type="KEGG" id="azz:DEW08_20700"/>
<dbReference type="Gene3D" id="3.40.50.720">
    <property type="entry name" value="NAD(P)-binding Rossmann-like Domain"/>
    <property type="match status" value="1"/>
</dbReference>
<dbReference type="Gene3D" id="6.20.50.110">
    <property type="entry name" value="Methyltransferase, zinc-binding domain"/>
    <property type="match status" value="1"/>
</dbReference>
<keyword evidence="4" id="KW-1185">Reference proteome</keyword>
<dbReference type="GO" id="GO:0008168">
    <property type="term" value="F:methyltransferase activity"/>
    <property type="evidence" value="ECO:0007669"/>
    <property type="project" value="UniProtKB-KW"/>
</dbReference>
<dbReference type="AlphaFoldDB" id="A0A2S2CVI1"/>
<keyword evidence="3" id="KW-0808">Transferase</keyword>
<dbReference type="Proteomes" id="UP000245629">
    <property type="component" value="Chromosome 3"/>
</dbReference>
<feature type="domain" description="Methyltransferase putative zinc binding" evidence="1">
    <location>
        <begin position="6"/>
        <end position="67"/>
    </location>
</feature>
<dbReference type="InterPro" id="IPR013630">
    <property type="entry name" value="Methyltransf_Zn-bd_dom_put"/>
</dbReference>
<evidence type="ECO:0000313" key="3">
    <source>
        <dbReference type="EMBL" id="AWK88486.1"/>
    </source>
</evidence>
<proteinExistence type="predicted"/>
<dbReference type="SUPFAM" id="SSF53335">
    <property type="entry name" value="S-adenosyl-L-methionine-dependent methyltransferases"/>
    <property type="match status" value="1"/>
</dbReference>
<keyword evidence="3" id="KW-0489">Methyltransferase</keyword>
<organism evidence="3 4">
    <name type="scientific">Azospirillum thermophilum</name>
    <dbReference type="NCBI Taxonomy" id="2202148"/>
    <lineage>
        <taxon>Bacteria</taxon>
        <taxon>Pseudomonadati</taxon>
        <taxon>Pseudomonadota</taxon>
        <taxon>Alphaproteobacteria</taxon>
        <taxon>Rhodospirillales</taxon>
        <taxon>Azospirillaceae</taxon>
        <taxon>Azospirillum</taxon>
    </lineage>
</organism>
<dbReference type="EMBL" id="CP029354">
    <property type="protein sequence ID" value="AWK88486.1"/>
    <property type="molecule type" value="Genomic_DNA"/>
</dbReference>
<accession>A0A2S2CVI1</accession>
<dbReference type="Pfam" id="PF13489">
    <property type="entry name" value="Methyltransf_23"/>
    <property type="match status" value="1"/>
</dbReference>
<dbReference type="PANTHER" id="PTHR43861">
    <property type="entry name" value="TRANS-ACONITATE 2-METHYLTRANSFERASE-RELATED"/>
    <property type="match status" value="1"/>
</dbReference>
<dbReference type="Pfam" id="PF08421">
    <property type="entry name" value="Methyltransf_13"/>
    <property type="match status" value="1"/>
</dbReference>
<dbReference type="Gene3D" id="3.40.50.150">
    <property type="entry name" value="Vaccinia Virus protein VP39"/>
    <property type="match status" value="1"/>
</dbReference>
<dbReference type="InterPro" id="IPR029063">
    <property type="entry name" value="SAM-dependent_MTases_sf"/>
</dbReference>